<evidence type="ECO:0000256" key="1">
    <source>
        <dbReference type="ARBA" id="ARBA00022703"/>
    </source>
</evidence>
<dbReference type="Proteomes" id="UP000694413">
    <property type="component" value="Unassembled WGS sequence"/>
</dbReference>
<feature type="compositionally biased region" description="Basic and acidic residues" evidence="2">
    <location>
        <begin position="18"/>
        <end position="31"/>
    </location>
</feature>
<name>A0A8D2MY72_ZONAL</name>
<reference evidence="4" key="1">
    <citation type="submission" date="2025-08" db="UniProtKB">
        <authorList>
            <consortium name="Ensembl"/>
        </authorList>
    </citation>
    <scope>IDENTIFICATION</scope>
</reference>
<reference evidence="4" key="2">
    <citation type="submission" date="2025-09" db="UniProtKB">
        <authorList>
            <consortium name="Ensembl"/>
        </authorList>
    </citation>
    <scope>IDENTIFICATION</scope>
</reference>
<evidence type="ECO:0000256" key="2">
    <source>
        <dbReference type="SAM" id="MobiDB-lite"/>
    </source>
</evidence>
<dbReference type="InterPro" id="IPR038856">
    <property type="entry name" value="DEDD/DEDD2"/>
</dbReference>
<evidence type="ECO:0000313" key="4">
    <source>
        <dbReference type="Ensembl" id="ENSZALP00000013599.1"/>
    </source>
</evidence>
<organism evidence="4 5">
    <name type="scientific">Zonotrichia albicollis</name>
    <name type="common">White-throated sparrow</name>
    <name type="synonym">Fringilla albicollis</name>
    <dbReference type="NCBI Taxonomy" id="44394"/>
    <lineage>
        <taxon>Eukaryota</taxon>
        <taxon>Metazoa</taxon>
        <taxon>Chordata</taxon>
        <taxon>Craniata</taxon>
        <taxon>Vertebrata</taxon>
        <taxon>Euteleostomi</taxon>
        <taxon>Archelosauria</taxon>
        <taxon>Archosauria</taxon>
        <taxon>Dinosauria</taxon>
        <taxon>Saurischia</taxon>
        <taxon>Theropoda</taxon>
        <taxon>Coelurosauria</taxon>
        <taxon>Aves</taxon>
        <taxon>Neognathae</taxon>
        <taxon>Neoaves</taxon>
        <taxon>Telluraves</taxon>
        <taxon>Australaves</taxon>
        <taxon>Passeriformes</taxon>
        <taxon>Passerellidae</taxon>
        <taxon>Zonotrichia</taxon>
    </lineage>
</organism>
<dbReference type="PANTHER" id="PTHR15205:SF1">
    <property type="entry name" value="DNA-BINDING DEATH EFFECTOR DOMAIN-CONTAINING PROTEIN 2"/>
    <property type="match status" value="1"/>
</dbReference>
<proteinExistence type="predicted"/>
<sequence>VSGRDRLGQDEYGTGSTGRDRNQYGTGRDKQGALGGTNWERPSMELGALGCKQEVGGLTEYFELEHALHQAVARIHPPVLGCALDMFSQASLILQSRELDSIVCRMKFLELSYLEAFWHDYTSEALLEVLQSAFLTEWGHEALGGEDMQLFISVEFLLFSENHQYRPTLSSTDQY</sequence>
<protein>
    <recommendedName>
        <fullName evidence="3">TRADD-like N-terminal domain-containing protein</fullName>
    </recommendedName>
</protein>
<keyword evidence="5" id="KW-1185">Reference proteome</keyword>
<evidence type="ECO:0000259" key="3">
    <source>
        <dbReference type="Pfam" id="PF20694"/>
    </source>
</evidence>
<keyword evidence="1" id="KW-0053">Apoptosis</keyword>
<dbReference type="GO" id="GO:0008625">
    <property type="term" value="P:extrinsic apoptotic signaling pathway via death domain receptors"/>
    <property type="evidence" value="ECO:0007669"/>
    <property type="project" value="TreeGrafter"/>
</dbReference>
<dbReference type="Pfam" id="PF20694">
    <property type="entry name" value="TRADD-like_N"/>
    <property type="match status" value="1"/>
</dbReference>
<dbReference type="InterPro" id="IPR049341">
    <property type="entry name" value="TRADD-like_N"/>
</dbReference>
<dbReference type="Ensembl" id="ENSZALT00000018551.1">
    <property type="protein sequence ID" value="ENSZALP00000013599.1"/>
    <property type="gene ID" value="ENSZALG00000011335.1"/>
</dbReference>
<dbReference type="GO" id="GO:0005730">
    <property type="term" value="C:nucleolus"/>
    <property type="evidence" value="ECO:0007669"/>
    <property type="project" value="TreeGrafter"/>
</dbReference>
<dbReference type="GO" id="GO:0003677">
    <property type="term" value="F:DNA binding"/>
    <property type="evidence" value="ECO:0007669"/>
    <property type="project" value="TreeGrafter"/>
</dbReference>
<feature type="domain" description="TRADD-like N-terminal" evidence="3">
    <location>
        <begin position="89"/>
        <end position="137"/>
    </location>
</feature>
<evidence type="ECO:0000313" key="5">
    <source>
        <dbReference type="Proteomes" id="UP000694413"/>
    </source>
</evidence>
<dbReference type="AlphaFoldDB" id="A0A8D2MY72"/>
<accession>A0A8D2MY72</accession>
<dbReference type="PANTHER" id="PTHR15205">
    <property type="entry name" value="DEATH EFFECTOR DOMAIN-CONTAINING PROTEIN"/>
    <property type="match status" value="1"/>
</dbReference>
<feature type="region of interest" description="Disordered" evidence="2">
    <location>
        <begin position="1"/>
        <end position="37"/>
    </location>
</feature>